<sequence>MTTQTADTAMNGFEKTTARWGRITMAATLLVSWIAPLGLIWMTDFDISFTMVLTAYLAVAAVYLILAVVEPVSFFPVLGQAAMYQAFMIGNIANKLVPAAVVAQSRVGVKPGSRQGDLVSVMAICGAAIVHVTSLLLFVGILGTWVLRQVPEEITEVAQTYILPAILGAVFVQAAATVKQIRPTIFAILSSLLVLFVILPIFPALGAFNIALAVLVTILASWFLRGTNGEARKPTAGA</sequence>
<accession>A0A7X8YDY4</accession>
<feature type="transmembrane region" description="Helical" evidence="1">
    <location>
        <begin position="20"/>
        <end position="42"/>
    </location>
</feature>
<keyword evidence="1" id="KW-0812">Transmembrane</keyword>
<dbReference type="RefSeq" id="WP_168887138.1">
    <property type="nucleotide sequence ID" value="NZ_JABAHY010000004.1"/>
</dbReference>
<organism evidence="2 3">
    <name type="scientific">Nesterenkonia sedimenti</name>
    <dbReference type="NCBI Taxonomy" id="1463632"/>
    <lineage>
        <taxon>Bacteria</taxon>
        <taxon>Bacillati</taxon>
        <taxon>Actinomycetota</taxon>
        <taxon>Actinomycetes</taxon>
        <taxon>Micrococcales</taxon>
        <taxon>Micrococcaceae</taxon>
        <taxon>Nesterenkonia</taxon>
    </lineage>
</organism>
<keyword evidence="3" id="KW-1185">Reference proteome</keyword>
<feature type="transmembrane region" description="Helical" evidence="1">
    <location>
        <begin position="158"/>
        <end position="178"/>
    </location>
</feature>
<comment type="caution">
    <text evidence="2">The sequence shown here is derived from an EMBL/GenBank/DDBJ whole genome shotgun (WGS) entry which is preliminary data.</text>
</comment>
<evidence type="ECO:0000313" key="2">
    <source>
        <dbReference type="EMBL" id="NLS09652.1"/>
    </source>
</evidence>
<evidence type="ECO:0000256" key="1">
    <source>
        <dbReference type="SAM" id="Phobius"/>
    </source>
</evidence>
<dbReference type="EMBL" id="JABAHY010000004">
    <property type="protein sequence ID" value="NLS09652.1"/>
    <property type="molecule type" value="Genomic_DNA"/>
</dbReference>
<protein>
    <submittedName>
        <fullName evidence="2">Uncharacterized protein</fullName>
    </submittedName>
</protein>
<proteinExistence type="predicted"/>
<feature type="transmembrane region" description="Helical" evidence="1">
    <location>
        <begin position="185"/>
        <end position="202"/>
    </location>
</feature>
<feature type="transmembrane region" description="Helical" evidence="1">
    <location>
        <begin position="49"/>
        <end position="69"/>
    </location>
</feature>
<dbReference type="Proteomes" id="UP000523139">
    <property type="component" value="Unassembled WGS sequence"/>
</dbReference>
<keyword evidence="1" id="KW-1133">Transmembrane helix</keyword>
<dbReference type="AlphaFoldDB" id="A0A7X8YDY4"/>
<gene>
    <name evidence="2" type="ORF">HGQ17_06460</name>
</gene>
<keyword evidence="1" id="KW-0472">Membrane</keyword>
<name>A0A7X8YDY4_9MICC</name>
<reference evidence="2 3" key="1">
    <citation type="submission" date="2020-04" db="EMBL/GenBank/DDBJ databases">
        <title>Nesterenkonia sp. nov., isolated from marine sediment.</title>
        <authorList>
            <person name="Zhang G."/>
        </authorList>
    </citation>
    <scope>NUCLEOTIDE SEQUENCE [LARGE SCALE GENOMIC DNA]</scope>
    <source>
        <strain evidence="2 3">MY13</strain>
    </source>
</reference>
<feature type="transmembrane region" description="Helical" evidence="1">
    <location>
        <begin position="118"/>
        <end position="146"/>
    </location>
</feature>
<feature type="transmembrane region" description="Helical" evidence="1">
    <location>
        <begin position="208"/>
        <end position="224"/>
    </location>
</feature>
<evidence type="ECO:0000313" key="3">
    <source>
        <dbReference type="Proteomes" id="UP000523139"/>
    </source>
</evidence>